<evidence type="ECO:0000256" key="4">
    <source>
        <dbReference type="ARBA" id="ARBA00038388"/>
    </source>
</evidence>
<organism evidence="6 7">
    <name type="scientific">Candidatus Spyradenecus faecavium</name>
    <dbReference type="NCBI Taxonomy" id="2840947"/>
    <lineage>
        <taxon>Bacteria</taxon>
        <taxon>Pseudomonadati</taxon>
        <taxon>Lentisphaerota</taxon>
        <taxon>Lentisphaeria</taxon>
        <taxon>Lentisphaerales</taxon>
        <taxon>Lentisphaeraceae</taxon>
        <taxon>Lentisphaeraceae incertae sedis</taxon>
        <taxon>Candidatus Spyradenecus</taxon>
    </lineage>
</organism>
<protein>
    <submittedName>
        <fullName evidence="6">ABC transporter ATP-binding protein</fullName>
    </submittedName>
</protein>
<reference evidence="6" key="2">
    <citation type="journal article" date="2021" name="PeerJ">
        <title>Extensive microbial diversity within the chicken gut microbiome revealed by metagenomics and culture.</title>
        <authorList>
            <person name="Gilroy R."/>
            <person name="Ravi A."/>
            <person name="Getino M."/>
            <person name="Pursley I."/>
            <person name="Horton D.L."/>
            <person name="Alikhan N.F."/>
            <person name="Baker D."/>
            <person name="Gharbi K."/>
            <person name="Hall N."/>
            <person name="Watson M."/>
            <person name="Adriaenssens E.M."/>
            <person name="Foster-Nyarko E."/>
            <person name="Jarju S."/>
            <person name="Secka A."/>
            <person name="Antonio M."/>
            <person name="Oren A."/>
            <person name="Chaudhuri R.R."/>
            <person name="La Ragione R."/>
            <person name="Hildebrand F."/>
            <person name="Pallen M.J."/>
        </authorList>
    </citation>
    <scope>NUCLEOTIDE SEQUENCE</scope>
    <source>
        <strain evidence="6">35461</strain>
    </source>
</reference>
<evidence type="ECO:0000256" key="1">
    <source>
        <dbReference type="ARBA" id="ARBA00022448"/>
    </source>
</evidence>
<dbReference type="GO" id="GO:0005524">
    <property type="term" value="F:ATP binding"/>
    <property type="evidence" value="ECO:0007669"/>
    <property type="project" value="UniProtKB-KW"/>
</dbReference>
<dbReference type="SMART" id="SM00382">
    <property type="entry name" value="AAA"/>
    <property type="match status" value="1"/>
</dbReference>
<dbReference type="PANTHER" id="PTHR24220">
    <property type="entry name" value="IMPORT ATP-BINDING PROTEIN"/>
    <property type="match status" value="1"/>
</dbReference>
<dbReference type="Proteomes" id="UP000886845">
    <property type="component" value="Unassembled WGS sequence"/>
</dbReference>
<name>A0A9D1T344_9BACT</name>
<dbReference type="SUPFAM" id="SSF52540">
    <property type="entry name" value="P-loop containing nucleoside triphosphate hydrolases"/>
    <property type="match status" value="1"/>
</dbReference>
<dbReference type="GO" id="GO:0016887">
    <property type="term" value="F:ATP hydrolysis activity"/>
    <property type="evidence" value="ECO:0007669"/>
    <property type="project" value="InterPro"/>
</dbReference>
<feature type="domain" description="ABC transporter" evidence="5">
    <location>
        <begin position="6"/>
        <end position="226"/>
    </location>
</feature>
<dbReference type="PANTHER" id="PTHR24220:SF689">
    <property type="entry name" value="LIPOPROTEIN-RELEASING SYSTEM ATP-BINDING PROTEIN LOLD"/>
    <property type="match status" value="1"/>
</dbReference>
<evidence type="ECO:0000313" key="7">
    <source>
        <dbReference type="Proteomes" id="UP000886845"/>
    </source>
</evidence>
<comment type="caution">
    <text evidence="6">The sequence shown here is derived from an EMBL/GenBank/DDBJ whole genome shotgun (WGS) entry which is preliminary data.</text>
</comment>
<proteinExistence type="inferred from homology"/>
<dbReference type="InterPro" id="IPR017871">
    <property type="entry name" value="ABC_transporter-like_CS"/>
</dbReference>
<evidence type="ECO:0000256" key="3">
    <source>
        <dbReference type="ARBA" id="ARBA00022840"/>
    </source>
</evidence>
<dbReference type="Gene3D" id="3.40.50.300">
    <property type="entry name" value="P-loop containing nucleotide triphosphate hydrolases"/>
    <property type="match status" value="1"/>
</dbReference>
<comment type="similarity">
    <text evidence="4">Belongs to the ABC transporter superfamily. Macrolide exporter (TC 3.A.1.122) family.</text>
</comment>
<dbReference type="FunFam" id="3.40.50.300:FF:000032">
    <property type="entry name" value="Export ABC transporter ATP-binding protein"/>
    <property type="match status" value="1"/>
</dbReference>
<dbReference type="InterPro" id="IPR027417">
    <property type="entry name" value="P-loop_NTPase"/>
</dbReference>
<keyword evidence="1" id="KW-0813">Transport</keyword>
<dbReference type="PROSITE" id="PS50893">
    <property type="entry name" value="ABC_TRANSPORTER_2"/>
    <property type="match status" value="1"/>
</dbReference>
<keyword evidence="3 6" id="KW-0067">ATP-binding</keyword>
<dbReference type="GO" id="GO:0098796">
    <property type="term" value="C:membrane protein complex"/>
    <property type="evidence" value="ECO:0007669"/>
    <property type="project" value="UniProtKB-ARBA"/>
</dbReference>
<dbReference type="InterPro" id="IPR015854">
    <property type="entry name" value="ABC_transpr_LolD-like"/>
</dbReference>
<dbReference type="GO" id="GO:0022857">
    <property type="term" value="F:transmembrane transporter activity"/>
    <property type="evidence" value="ECO:0007669"/>
    <property type="project" value="TreeGrafter"/>
</dbReference>
<keyword evidence="2" id="KW-0547">Nucleotide-binding</keyword>
<dbReference type="CDD" id="cd03255">
    <property type="entry name" value="ABC_MJ0796_LolCDE_FtsE"/>
    <property type="match status" value="1"/>
</dbReference>
<sequence>MSEPILTATDLHKSYTLHGKRLEILRGADLAVEPGETLAIVGKSGAGKSTLLHVLGGLDRPDCGAVTVAGQSLYAISARRRTRLRAAAIGFVFQAYHLLPEMDIAENVMLPAMALGRLSRRDMRARAEALLTAVGLADRLRHTPLELSGGEQQRAAIARALMNEPALILADEPTGNLDAATGAQVLDLLFDLTARRNATLVMITHSPETAARCARTLRLEDGVLTP</sequence>
<accession>A0A9D1T344</accession>
<dbReference type="InterPro" id="IPR003593">
    <property type="entry name" value="AAA+_ATPase"/>
</dbReference>
<gene>
    <name evidence="6" type="ORF">IAC79_02340</name>
</gene>
<dbReference type="GO" id="GO:0005886">
    <property type="term" value="C:plasma membrane"/>
    <property type="evidence" value="ECO:0007669"/>
    <property type="project" value="TreeGrafter"/>
</dbReference>
<dbReference type="AlphaFoldDB" id="A0A9D1T344"/>
<dbReference type="Pfam" id="PF00005">
    <property type="entry name" value="ABC_tran"/>
    <property type="match status" value="1"/>
</dbReference>
<evidence type="ECO:0000313" key="6">
    <source>
        <dbReference type="EMBL" id="HIV08938.1"/>
    </source>
</evidence>
<dbReference type="InterPro" id="IPR003439">
    <property type="entry name" value="ABC_transporter-like_ATP-bd"/>
</dbReference>
<dbReference type="EMBL" id="DVOR01000073">
    <property type="protein sequence ID" value="HIV08938.1"/>
    <property type="molecule type" value="Genomic_DNA"/>
</dbReference>
<dbReference type="PROSITE" id="PS00211">
    <property type="entry name" value="ABC_TRANSPORTER_1"/>
    <property type="match status" value="1"/>
</dbReference>
<dbReference type="InterPro" id="IPR017911">
    <property type="entry name" value="MacB-like_ATP-bd"/>
</dbReference>
<evidence type="ECO:0000256" key="2">
    <source>
        <dbReference type="ARBA" id="ARBA00022741"/>
    </source>
</evidence>
<evidence type="ECO:0000259" key="5">
    <source>
        <dbReference type="PROSITE" id="PS50893"/>
    </source>
</evidence>
<reference evidence="6" key="1">
    <citation type="submission" date="2020-10" db="EMBL/GenBank/DDBJ databases">
        <authorList>
            <person name="Gilroy R."/>
        </authorList>
    </citation>
    <scope>NUCLEOTIDE SEQUENCE</scope>
    <source>
        <strain evidence="6">35461</strain>
    </source>
</reference>